<sequence length="50" mass="6020">MDRIIPIVILVFLVIVGHVLKRIELSSLIKRRNFTLEYRNKFRFHPTITL</sequence>
<dbReference type="AlphaFoldDB" id="A0A1H0EZV7"/>
<accession>A0A1H0EZV7</accession>
<proteinExistence type="predicted"/>
<evidence type="ECO:0000313" key="3">
    <source>
        <dbReference type="Proteomes" id="UP000199182"/>
    </source>
</evidence>
<dbReference type="EMBL" id="FNID01000037">
    <property type="protein sequence ID" value="SDN87920.1"/>
    <property type="molecule type" value="Genomic_DNA"/>
</dbReference>
<keyword evidence="1" id="KW-0472">Membrane</keyword>
<evidence type="ECO:0000256" key="1">
    <source>
        <dbReference type="SAM" id="Phobius"/>
    </source>
</evidence>
<gene>
    <name evidence="2" type="ORF">SAMN05192585_13710</name>
</gene>
<organism evidence="2 3">
    <name type="scientific">Acetanaerobacterium elongatum</name>
    <dbReference type="NCBI Taxonomy" id="258515"/>
    <lineage>
        <taxon>Bacteria</taxon>
        <taxon>Bacillati</taxon>
        <taxon>Bacillota</taxon>
        <taxon>Clostridia</taxon>
        <taxon>Eubacteriales</taxon>
        <taxon>Oscillospiraceae</taxon>
        <taxon>Acetanaerobacterium</taxon>
    </lineage>
</organism>
<dbReference type="Proteomes" id="UP000199182">
    <property type="component" value="Unassembled WGS sequence"/>
</dbReference>
<reference evidence="2 3" key="1">
    <citation type="submission" date="2016-10" db="EMBL/GenBank/DDBJ databases">
        <authorList>
            <person name="de Groot N.N."/>
        </authorList>
    </citation>
    <scope>NUCLEOTIDE SEQUENCE [LARGE SCALE GENOMIC DNA]</scope>
    <source>
        <strain evidence="2 3">CGMCC 1.5012</strain>
    </source>
</reference>
<keyword evidence="3" id="KW-1185">Reference proteome</keyword>
<keyword evidence="1" id="KW-1133">Transmembrane helix</keyword>
<keyword evidence="1" id="KW-0812">Transmembrane</keyword>
<feature type="transmembrane region" description="Helical" evidence="1">
    <location>
        <begin position="6"/>
        <end position="23"/>
    </location>
</feature>
<protein>
    <submittedName>
        <fullName evidence="2">Uncharacterized protein</fullName>
    </submittedName>
</protein>
<evidence type="ECO:0000313" key="2">
    <source>
        <dbReference type="EMBL" id="SDN87920.1"/>
    </source>
</evidence>
<name>A0A1H0EZV7_9FIRM</name>